<keyword evidence="6" id="KW-0460">Magnesium</keyword>
<evidence type="ECO:0000256" key="4">
    <source>
        <dbReference type="ARBA" id="ARBA00022679"/>
    </source>
</evidence>
<dbReference type="GO" id="GO:0000287">
    <property type="term" value="F:magnesium ion binding"/>
    <property type="evidence" value="ECO:0007669"/>
    <property type="project" value="UniProtKB-UniRule"/>
</dbReference>
<comment type="cofactor">
    <cofactor evidence="6">
        <name>Mg(2+)</name>
        <dbReference type="ChEBI" id="CHEBI:18420"/>
    </cofactor>
</comment>
<protein>
    <recommendedName>
        <fullName evidence="2 6">Orotate phosphoribosyltransferase</fullName>
        <shortName evidence="6">OPRT</shortName>
        <shortName evidence="6">OPRTase</shortName>
        <ecNumber evidence="2 6">2.4.2.10</ecNumber>
    </recommendedName>
</protein>
<dbReference type="Pfam" id="PF00156">
    <property type="entry name" value="Pribosyltran"/>
    <property type="match status" value="1"/>
</dbReference>
<feature type="binding site" evidence="6">
    <location>
        <position position="89"/>
    </location>
    <ligand>
        <name>5-phospho-alpha-D-ribose 1-diphosphate</name>
        <dbReference type="ChEBI" id="CHEBI:58017"/>
        <note>ligand shared between dimeric partners</note>
    </ligand>
</feature>
<keyword evidence="4 6" id="KW-0808">Transferase</keyword>
<comment type="function">
    <text evidence="6">Catalyzes the transfer of a ribosyl phosphate group from 5-phosphoribose 1-diphosphate to orotate, leading to the formation of orotidine monophosphate (OMP).</text>
</comment>
<dbReference type="InterPro" id="IPR023031">
    <property type="entry name" value="OPRT"/>
</dbReference>
<comment type="catalytic activity">
    <reaction evidence="6">
        <text>orotidine 5'-phosphate + diphosphate = orotate + 5-phospho-alpha-D-ribose 1-diphosphate</text>
        <dbReference type="Rhea" id="RHEA:10380"/>
        <dbReference type="ChEBI" id="CHEBI:30839"/>
        <dbReference type="ChEBI" id="CHEBI:33019"/>
        <dbReference type="ChEBI" id="CHEBI:57538"/>
        <dbReference type="ChEBI" id="CHEBI:58017"/>
        <dbReference type="EC" id="2.4.2.10"/>
    </reaction>
</comment>
<keyword evidence="5 6" id="KW-0665">Pyrimidine biosynthesis</keyword>
<organism evidence="8 9">
    <name type="scientific">Ignisphaera cupida</name>
    <dbReference type="NCBI Taxonomy" id="3050454"/>
    <lineage>
        <taxon>Archaea</taxon>
        <taxon>Thermoproteota</taxon>
        <taxon>Thermoprotei</taxon>
        <taxon>Desulfurococcales</taxon>
        <taxon>Desulfurococcaceae</taxon>
        <taxon>Ignisphaera</taxon>
    </lineage>
</organism>
<evidence type="ECO:0000256" key="1">
    <source>
        <dbReference type="ARBA" id="ARBA00004889"/>
    </source>
</evidence>
<proteinExistence type="inferred from homology"/>
<dbReference type="CDD" id="cd06223">
    <property type="entry name" value="PRTases_typeI"/>
    <property type="match status" value="1"/>
</dbReference>
<dbReference type="Gene3D" id="3.40.50.2020">
    <property type="match status" value="1"/>
</dbReference>
<evidence type="ECO:0000256" key="6">
    <source>
        <dbReference type="HAMAP-Rule" id="MF_01208"/>
    </source>
</evidence>
<keyword evidence="9" id="KW-1185">Reference proteome</keyword>
<evidence type="ECO:0000256" key="5">
    <source>
        <dbReference type="ARBA" id="ARBA00022975"/>
    </source>
</evidence>
<sequence length="198" mass="22141">MSWIAVELYRHGMIKIGSFKLTSGLESPYYIDLRLLYSFPELRSKIIDELISRFSVFRKCDVVLGIATSGLVLASIIADKLNKPLAYVRIERKEHGTKSLVEGIVTDKQVVIVDDVATTGGSIEHAITAVKELGGKPIAAVTVIDREQGAKQRVKKYGIELYSLTTAREIFEHLHNNGFIDSNTYNKIVKYIKNTIIV</sequence>
<evidence type="ECO:0000313" key="8">
    <source>
        <dbReference type="EMBL" id="MDK6028465.1"/>
    </source>
</evidence>
<dbReference type="EC" id="2.4.2.10" evidence="2 6"/>
<comment type="similarity">
    <text evidence="6">Belongs to the purine/pyrimidine phosphoribosyltransferase family. PyrE subfamily.</text>
</comment>
<dbReference type="Proteomes" id="UP001529235">
    <property type="component" value="Unassembled WGS sequence"/>
</dbReference>
<keyword evidence="3 6" id="KW-0328">Glycosyltransferase</keyword>
<dbReference type="InterPro" id="IPR000836">
    <property type="entry name" value="PRTase_dom"/>
</dbReference>
<evidence type="ECO:0000259" key="7">
    <source>
        <dbReference type="Pfam" id="PF00156"/>
    </source>
</evidence>
<name>A0ABD4Z841_9CREN</name>
<feature type="binding site" evidence="6">
    <location>
        <position position="95"/>
    </location>
    <ligand>
        <name>5-phospho-alpha-D-ribose 1-diphosphate</name>
        <dbReference type="ChEBI" id="CHEBI:58017"/>
        <note>ligand shared between dimeric partners</note>
    </ligand>
</feature>
<dbReference type="EMBL" id="JASNVW010000002">
    <property type="protein sequence ID" value="MDK6028465.1"/>
    <property type="molecule type" value="Genomic_DNA"/>
</dbReference>
<feature type="binding site" evidence="6">
    <location>
        <position position="93"/>
    </location>
    <ligand>
        <name>5-phospho-alpha-D-ribose 1-diphosphate</name>
        <dbReference type="ChEBI" id="CHEBI:58017"/>
        <note>ligand shared between dimeric partners</note>
    </ligand>
</feature>
<dbReference type="GO" id="GO:0004588">
    <property type="term" value="F:orotate phosphoribosyltransferase activity"/>
    <property type="evidence" value="ECO:0007669"/>
    <property type="project" value="UniProtKB-UniRule"/>
</dbReference>
<accession>A0ABD4Z841</accession>
<comment type="caution">
    <text evidence="6">Lacks conserved residue(s) required for the propagation of feature annotation.</text>
</comment>
<feature type="binding site" evidence="6">
    <location>
        <position position="118"/>
    </location>
    <ligand>
        <name>orotate</name>
        <dbReference type="ChEBI" id="CHEBI:30839"/>
    </ligand>
</feature>
<dbReference type="InterPro" id="IPR029057">
    <property type="entry name" value="PRTase-like"/>
</dbReference>
<dbReference type="GO" id="GO:0044205">
    <property type="term" value="P:'de novo' UMP biosynthetic process"/>
    <property type="evidence" value="ECO:0007669"/>
    <property type="project" value="UniProtKB-UniRule"/>
</dbReference>
<dbReference type="InterPro" id="IPR004467">
    <property type="entry name" value="Or_phspho_trans_dom"/>
</dbReference>
<reference evidence="8 9" key="1">
    <citation type="submission" date="2023-05" db="EMBL/GenBank/DDBJ databases">
        <title>A new hyperthermophilic archaea 'Ignisphaera cupida' sp. nov. and description of the family 'Ignisphaeraceae' fam. nov.</title>
        <authorList>
            <person name="Podosokorskaya O.A."/>
            <person name="Elcheninov A.G."/>
            <person name="Klukina A."/>
            <person name="Merkel A.Y."/>
        </authorList>
    </citation>
    <scope>NUCLEOTIDE SEQUENCE [LARGE SCALE GENOMIC DNA]</scope>
    <source>
        <strain evidence="8 9">4213-co</strain>
    </source>
</reference>
<feature type="domain" description="Phosphoribosyltransferase" evidence="7">
    <location>
        <begin position="56"/>
        <end position="155"/>
    </location>
</feature>
<comment type="pathway">
    <text evidence="1 6">Pyrimidine metabolism; UMP biosynthesis via de novo pathway; UMP from orotate: step 1/2.</text>
</comment>
<dbReference type="SUPFAM" id="SSF53271">
    <property type="entry name" value="PRTase-like"/>
    <property type="match status" value="1"/>
</dbReference>
<dbReference type="PANTHER" id="PTHR19278">
    <property type="entry name" value="OROTATE PHOSPHORIBOSYLTRANSFERASE"/>
    <property type="match status" value="1"/>
</dbReference>
<dbReference type="AlphaFoldDB" id="A0ABD4Z841"/>
<dbReference type="HAMAP" id="MF_01208">
    <property type="entry name" value="PyrE"/>
    <property type="match status" value="1"/>
</dbReference>
<evidence type="ECO:0000256" key="3">
    <source>
        <dbReference type="ARBA" id="ARBA00022676"/>
    </source>
</evidence>
<evidence type="ECO:0000313" key="9">
    <source>
        <dbReference type="Proteomes" id="UP001529235"/>
    </source>
</evidence>
<comment type="caution">
    <text evidence="8">The sequence shown here is derived from an EMBL/GenBank/DDBJ whole genome shotgun (WGS) entry which is preliminary data.</text>
</comment>
<dbReference type="NCBIfam" id="TIGR00336">
    <property type="entry name" value="pyrE"/>
    <property type="match status" value="1"/>
</dbReference>
<dbReference type="PANTHER" id="PTHR19278:SF9">
    <property type="entry name" value="URIDINE 5'-MONOPHOSPHATE SYNTHASE"/>
    <property type="match status" value="1"/>
</dbReference>
<dbReference type="RefSeq" id="WP_285273450.1">
    <property type="nucleotide sequence ID" value="NZ_JASNVW010000002.1"/>
</dbReference>
<feature type="binding site" evidence="6">
    <location>
        <position position="146"/>
    </location>
    <ligand>
        <name>orotate</name>
        <dbReference type="ChEBI" id="CHEBI:30839"/>
    </ligand>
</feature>
<comment type="subunit">
    <text evidence="6">Homodimer.</text>
</comment>
<evidence type="ECO:0000256" key="2">
    <source>
        <dbReference type="ARBA" id="ARBA00011971"/>
    </source>
</evidence>
<gene>
    <name evidence="6 8" type="primary">pyrE</name>
    <name evidence="8" type="ORF">QPL79_03730</name>
</gene>
<feature type="binding site" description="in other chain" evidence="6">
    <location>
        <begin position="114"/>
        <end position="122"/>
    </location>
    <ligand>
        <name>5-phospho-alpha-D-ribose 1-diphosphate</name>
        <dbReference type="ChEBI" id="CHEBI:58017"/>
        <note>ligand shared between dimeric partners</note>
    </ligand>
</feature>